<sequence>MKSNVLIIGSGAFGSALAQVLVYNKHDVSIYGINEKELQSLRYEGTNHLYFRELKLVRQLTAVYNDFDQALNNQTYDFIILAIPSVAIAETLAKLQAYNLENTIIVNTSKGLDSNNMCSWYETIKTNLNVKGVSTLCGPSFALEVFSLIPTAVNIVGCDRSVLEDVKALFQNDWFFAIISDKLNEANYISCLKNALAIGSGIIYQTYLSTNPISAFLVKGVKEIKTILKTILKTDVDVDEYFGWGDIILTCTDIKSRNFNFGTKIATNGAQATIMNNKGTVEGYSNIKTIYELIQQHNIKAPLFSYLYEIVYNEANIKQLFKIALSDE</sequence>
<dbReference type="RefSeq" id="WP_038103330.1">
    <property type="nucleotide sequence ID" value="NZ_JFDP01000076.1"/>
</dbReference>
<evidence type="ECO:0000256" key="9">
    <source>
        <dbReference type="PIRSR" id="PIRSR000114-2"/>
    </source>
</evidence>
<evidence type="ECO:0000259" key="14">
    <source>
        <dbReference type="Pfam" id="PF07479"/>
    </source>
</evidence>
<name>A0A084EWT5_9BACT</name>
<evidence type="ECO:0000256" key="7">
    <source>
        <dbReference type="ARBA" id="ARBA00023264"/>
    </source>
</evidence>
<evidence type="ECO:0000256" key="2">
    <source>
        <dbReference type="ARBA" id="ARBA00022516"/>
    </source>
</evidence>
<evidence type="ECO:0000256" key="11">
    <source>
        <dbReference type="RuleBase" id="RU000437"/>
    </source>
</evidence>
<dbReference type="Gene3D" id="3.40.50.720">
    <property type="entry name" value="NAD(P)-binding Rossmann-like Domain"/>
    <property type="match status" value="1"/>
</dbReference>
<keyword evidence="4 10" id="KW-0520">NAD</keyword>
<keyword evidence="3 11" id="KW-0560">Oxidoreductase</keyword>
<accession>A0A084EWT5</accession>
<keyword evidence="16" id="KW-1185">Reference proteome</keyword>
<dbReference type="GO" id="GO:0051287">
    <property type="term" value="F:NAD binding"/>
    <property type="evidence" value="ECO:0007669"/>
    <property type="project" value="InterPro"/>
</dbReference>
<dbReference type="GO" id="GO:0005975">
    <property type="term" value="P:carbohydrate metabolic process"/>
    <property type="evidence" value="ECO:0007669"/>
    <property type="project" value="InterPro"/>
</dbReference>
<dbReference type="Gene3D" id="1.10.1040.10">
    <property type="entry name" value="N-(1-d-carboxylethyl)-l-norvaline Dehydrogenase, domain 2"/>
    <property type="match status" value="1"/>
</dbReference>
<evidence type="ECO:0000256" key="1">
    <source>
        <dbReference type="ARBA" id="ARBA00011009"/>
    </source>
</evidence>
<organism evidence="15 16">
    <name type="scientific">Ureaplasma diversum NCTC 246</name>
    <dbReference type="NCBI Taxonomy" id="1188241"/>
    <lineage>
        <taxon>Bacteria</taxon>
        <taxon>Bacillati</taxon>
        <taxon>Mycoplasmatota</taxon>
        <taxon>Mycoplasmoidales</taxon>
        <taxon>Mycoplasmoidaceae</taxon>
        <taxon>Ureaplasma</taxon>
    </lineage>
</organism>
<dbReference type="GO" id="GO:0005829">
    <property type="term" value="C:cytosol"/>
    <property type="evidence" value="ECO:0007669"/>
    <property type="project" value="TreeGrafter"/>
</dbReference>
<evidence type="ECO:0000313" key="16">
    <source>
        <dbReference type="Proteomes" id="UP000028537"/>
    </source>
</evidence>
<dbReference type="Pfam" id="PF07479">
    <property type="entry name" value="NAD_Gly3P_dh_C"/>
    <property type="match status" value="1"/>
</dbReference>
<evidence type="ECO:0000256" key="8">
    <source>
        <dbReference type="PIRSR" id="PIRSR000114-1"/>
    </source>
</evidence>
<feature type="active site" description="Proton acceptor" evidence="8">
    <location>
        <position position="193"/>
    </location>
</feature>
<feature type="binding site" evidence="10">
    <location>
        <begin position="9"/>
        <end position="14"/>
    </location>
    <ligand>
        <name>NAD(+)</name>
        <dbReference type="ChEBI" id="CHEBI:57540"/>
    </ligand>
</feature>
<feature type="binding site" evidence="10">
    <location>
        <position position="142"/>
    </location>
    <ligand>
        <name>NAD(+)</name>
        <dbReference type="ChEBI" id="CHEBI:57540"/>
    </ligand>
</feature>
<dbReference type="InterPro" id="IPR036291">
    <property type="entry name" value="NAD(P)-bd_dom_sf"/>
</dbReference>
<dbReference type="InterPro" id="IPR013328">
    <property type="entry name" value="6PGD_dom2"/>
</dbReference>
<dbReference type="PRINTS" id="PR00077">
    <property type="entry name" value="GPDHDRGNASE"/>
</dbReference>
<dbReference type="Proteomes" id="UP000028537">
    <property type="component" value="Unassembled WGS sequence"/>
</dbReference>
<dbReference type="EMBL" id="JFDP01000076">
    <property type="protein sequence ID" value="KEZ22427.1"/>
    <property type="molecule type" value="Genomic_DNA"/>
</dbReference>
<evidence type="ECO:0000256" key="6">
    <source>
        <dbReference type="ARBA" id="ARBA00023209"/>
    </source>
</evidence>
<dbReference type="EC" id="1.1.1.94" evidence="12"/>
<evidence type="ECO:0000256" key="5">
    <source>
        <dbReference type="ARBA" id="ARBA00023098"/>
    </source>
</evidence>
<keyword evidence="6" id="KW-0594">Phospholipid biosynthesis</keyword>
<keyword evidence="5" id="KW-0443">Lipid metabolism</keyword>
<dbReference type="InterPro" id="IPR006109">
    <property type="entry name" value="G3P_DH_NAD-dep_C"/>
</dbReference>
<dbReference type="eggNOG" id="COG0240">
    <property type="taxonomic scope" value="Bacteria"/>
</dbReference>
<dbReference type="InterPro" id="IPR006168">
    <property type="entry name" value="G3P_DH_NAD-dep"/>
</dbReference>
<evidence type="ECO:0000256" key="4">
    <source>
        <dbReference type="ARBA" id="ARBA00023027"/>
    </source>
</evidence>
<dbReference type="Pfam" id="PF01210">
    <property type="entry name" value="NAD_Gly3P_dh_N"/>
    <property type="match status" value="1"/>
</dbReference>
<dbReference type="SUPFAM" id="SSF51735">
    <property type="entry name" value="NAD(P)-binding Rossmann-fold domains"/>
    <property type="match status" value="1"/>
</dbReference>
<proteinExistence type="inferred from homology"/>
<dbReference type="GO" id="GO:0008654">
    <property type="term" value="P:phospholipid biosynthetic process"/>
    <property type="evidence" value="ECO:0007669"/>
    <property type="project" value="UniProtKB-KW"/>
</dbReference>
<evidence type="ECO:0000256" key="10">
    <source>
        <dbReference type="PIRSR" id="PIRSR000114-3"/>
    </source>
</evidence>
<dbReference type="InterPro" id="IPR008927">
    <property type="entry name" value="6-PGluconate_DH-like_C_sf"/>
</dbReference>
<dbReference type="OrthoDB" id="9812273at2"/>
<dbReference type="PANTHER" id="PTHR11728:SF1">
    <property type="entry name" value="GLYCEROL-3-PHOSPHATE DEHYDROGENASE [NAD(+)] 2, CHLOROPLASTIC"/>
    <property type="match status" value="1"/>
</dbReference>
<evidence type="ECO:0000256" key="3">
    <source>
        <dbReference type="ARBA" id="ARBA00023002"/>
    </source>
</evidence>
<dbReference type="AlphaFoldDB" id="A0A084EWT5"/>
<feature type="domain" description="Glycerol-3-phosphate dehydrogenase NAD-dependent N-terminal" evidence="13">
    <location>
        <begin position="5"/>
        <end position="155"/>
    </location>
</feature>
<dbReference type="SUPFAM" id="SSF48179">
    <property type="entry name" value="6-phosphogluconate dehydrogenase C-terminal domain-like"/>
    <property type="match status" value="1"/>
</dbReference>
<gene>
    <name evidence="15" type="primary">gpsA</name>
    <name evidence="15" type="ORF">UDIV_6100</name>
</gene>
<comment type="caution">
    <text evidence="15">The sequence shown here is derived from an EMBL/GenBank/DDBJ whole genome shotgun (WGS) entry which is preliminary data.</text>
</comment>
<dbReference type="GO" id="GO:0046168">
    <property type="term" value="P:glycerol-3-phosphate catabolic process"/>
    <property type="evidence" value="ECO:0007669"/>
    <property type="project" value="InterPro"/>
</dbReference>
<dbReference type="PANTHER" id="PTHR11728">
    <property type="entry name" value="GLYCEROL-3-PHOSPHATE DEHYDROGENASE"/>
    <property type="match status" value="1"/>
</dbReference>
<evidence type="ECO:0000256" key="12">
    <source>
        <dbReference type="RuleBase" id="RU000439"/>
    </source>
</evidence>
<feature type="binding site" evidence="10">
    <location>
        <position position="257"/>
    </location>
    <ligand>
        <name>NAD(+)</name>
        <dbReference type="ChEBI" id="CHEBI:57540"/>
    </ligand>
</feature>
<comment type="catalytic activity">
    <reaction evidence="12">
        <text>sn-glycerol 3-phosphate + NADP(+) = dihydroxyacetone phosphate + NADPH + H(+)</text>
        <dbReference type="Rhea" id="RHEA:11096"/>
        <dbReference type="ChEBI" id="CHEBI:15378"/>
        <dbReference type="ChEBI" id="CHEBI:57597"/>
        <dbReference type="ChEBI" id="CHEBI:57642"/>
        <dbReference type="ChEBI" id="CHEBI:57783"/>
        <dbReference type="ChEBI" id="CHEBI:58349"/>
        <dbReference type="EC" id="1.1.1.94"/>
    </reaction>
</comment>
<comment type="similarity">
    <text evidence="1 11">Belongs to the NAD-dependent glycerol-3-phosphate dehydrogenase family.</text>
</comment>
<dbReference type="InterPro" id="IPR011128">
    <property type="entry name" value="G3P_DH_NAD-dep_N"/>
</dbReference>
<evidence type="ECO:0000259" key="13">
    <source>
        <dbReference type="Pfam" id="PF01210"/>
    </source>
</evidence>
<dbReference type="PIRSF" id="PIRSF000114">
    <property type="entry name" value="Glycerol-3-P_dh"/>
    <property type="match status" value="1"/>
</dbReference>
<reference evidence="15 16" key="1">
    <citation type="submission" date="2014-02" db="EMBL/GenBank/DDBJ databases">
        <title>Genome sequence of Ureaplasma diversum strain 246.</title>
        <authorList>
            <person name="Sirand-Pugnet P."/>
            <person name="Breton M."/>
            <person name="Dordet-Frisoni E."/>
            <person name="Baranowski E."/>
            <person name="Barre A."/>
            <person name="Couture C."/>
            <person name="Dupuy V."/>
            <person name="Gaurivaud P."/>
            <person name="Jacob D."/>
            <person name="Lemaitre C."/>
            <person name="Manso-Silvan L."/>
            <person name="Nikolski M."/>
            <person name="Nouvel L.-X."/>
            <person name="Poumarat F."/>
            <person name="Tardy F."/>
            <person name="Thebault P."/>
            <person name="Theil S."/>
            <person name="Citti C."/>
            <person name="Thiaucourt F."/>
            <person name="Blanchard A."/>
        </authorList>
    </citation>
    <scope>NUCLEOTIDE SEQUENCE [LARGE SCALE GENOMIC DNA]</scope>
    <source>
        <strain evidence="15 16">NCTC 246</strain>
    </source>
</reference>
<evidence type="ECO:0000313" key="15">
    <source>
        <dbReference type="EMBL" id="KEZ22427.1"/>
    </source>
</evidence>
<feature type="binding site" evidence="9">
    <location>
        <position position="110"/>
    </location>
    <ligand>
        <name>substrate</name>
    </ligand>
</feature>
<keyword evidence="7" id="KW-1208">Phospholipid metabolism</keyword>
<dbReference type="GO" id="GO:0141153">
    <property type="term" value="F:glycerol-3-phosphate dehydrogenase (NADP+) activity"/>
    <property type="evidence" value="ECO:0007669"/>
    <property type="project" value="RHEA"/>
</dbReference>
<feature type="domain" description="Glycerol-3-phosphate dehydrogenase NAD-dependent C-terminal" evidence="14">
    <location>
        <begin position="188"/>
        <end position="321"/>
    </location>
</feature>
<protein>
    <recommendedName>
        <fullName evidence="12">Glycerol-3-phosphate dehydrogenase</fullName>
        <ecNumber evidence="12">1.1.1.94</ecNumber>
    </recommendedName>
</protein>
<keyword evidence="2" id="KW-0444">Lipid biosynthesis</keyword>
<feature type="binding site" evidence="9">
    <location>
        <begin position="257"/>
        <end position="258"/>
    </location>
    <ligand>
        <name>substrate</name>
    </ligand>
</feature>